<evidence type="ECO:0000313" key="7">
    <source>
        <dbReference type="Proteomes" id="UP000469558"/>
    </source>
</evidence>
<protein>
    <submittedName>
        <fullName evidence="6">Drug resistance protein</fullName>
    </submittedName>
</protein>
<reference evidence="6 7" key="1">
    <citation type="submission" date="2018-05" db="EMBL/GenBank/DDBJ databases">
        <title>Genome sequencing and assembly of the regulated plant pathogen Lachnellula willkommii and related sister species for the development of diagnostic species identification markers.</title>
        <authorList>
            <person name="Giroux E."/>
            <person name="Bilodeau G."/>
        </authorList>
    </citation>
    <scope>NUCLEOTIDE SEQUENCE [LARGE SCALE GENOMIC DNA]</scope>
    <source>
        <strain evidence="6 7">CBS 268.59</strain>
    </source>
</reference>
<evidence type="ECO:0000256" key="3">
    <source>
        <dbReference type="ARBA" id="ARBA00022989"/>
    </source>
</evidence>
<evidence type="ECO:0000313" key="6">
    <source>
        <dbReference type="EMBL" id="TVY81172.1"/>
    </source>
</evidence>
<dbReference type="Gene3D" id="1.20.1250.20">
    <property type="entry name" value="MFS general substrate transporter like domains"/>
    <property type="match status" value="1"/>
</dbReference>
<comment type="caution">
    <text evidence="6">The sequence shown here is derived from an EMBL/GenBank/DDBJ whole genome shotgun (WGS) entry which is preliminary data.</text>
</comment>
<feature type="transmembrane region" description="Helical" evidence="5">
    <location>
        <begin position="111"/>
        <end position="139"/>
    </location>
</feature>
<feature type="transmembrane region" description="Helical" evidence="5">
    <location>
        <begin position="20"/>
        <end position="42"/>
    </location>
</feature>
<dbReference type="SUPFAM" id="SSF103473">
    <property type="entry name" value="MFS general substrate transporter"/>
    <property type="match status" value="1"/>
</dbReference>
<comment type="subcellular location">
    <subcellularLocation>
        <location evidence="1">Membrane</location>
        <topology evidence="1">Multi-pass membrane protein</topology>
    </subcellularLocation>
</comment>
<proteinExistence type="predicted"/>
<dbReference type="PANTHER" id="PTHR42718:SF27">
    <property type="entry name" value="TRANSPORTER, PUTATIVE-RELATED"/>
    <property type="match status" value="1"/>
</dbReference>
<dbReference type="PANTHER" id="PTHR42718">
    <property type="entry name" value="MAJOR FACILITATOR SUPERFAMILY MULTIDRUG TRANSPORTER MFSC"/>
    <property type="match status" value="1"/>
</dbReference>
<dbReference type="EMBL" id="QGMK01000532">
    <property type="protein sequence ID" value="TVY81172.1"/>
    <property type="molecule type" value="Genomic_DNA"/>
</dbReference>
<dbReference type="GO" id="GO:0016020">
    <property type="term" value="C:membrane"/>
    <property type="evidence" value="ECO:0007669"/>
    <property type="project" value="UniProtKB-SubCell"/>
</dbReference>
<sequence>MELFCSLFYQEVQHTSALGASLRIVPSLVVGFVLQLTTGLLVHRGNPYVLVLTALILSAGSPLLMALISAQWPYWYAAFPAQLLEPLSCDILYTIGLLAVSESFPPETQALAGAVFNTVAQFGGSLGLTVMAVVAAAVTNNKGDPRKGQEQNLLIGYRASFWTAFACMGLACLIGAFGLRRMGKVGLKKD</sequence>
<dbReference type="Proteomes" id="UP000469558">
    <property type="component" value="Unassembled WGS sequence"/>
</dbReference>
<keyword evidence="2 5" id="KW-0812">Transmembrane</keyword>
<accession>A0A8T9C7Y8</accession>
<gene>
    <name evidence="6" type="primary">YOR378W_0</name>
    <name evidence="6" type="ORF">LSUE1_G007057</name>
</gene>
<organism evidence="6 7">
    <name type="scientific">Lachnellula suecica</name>
    <dbReference type="NCBI Taxonomy" id="602035"/>
    <lineage>
        <taxon>Eukaryota</taxon>
        <taxon>Fungi</taxon>
        <taxon>Dikarya</taxon>
        <taxon>Ascomycota</taxon>
        <taxon>Pezizomycotina</taxon>
        <taxon>Leotiomycetes</taxon>
        <taxon>Helotiales</taxon>
        <taxon>Lachnaceae</taxon>
        <taxon>Lachnellula</taxon>
    </lineage>
</organism>
<evidence type="ECO:0000256" key="4">
    <source>
        <dbReference type="ARBA" id="ARBA00023136"/>
    </source>
</evidence>
<dbReference type="OrthoDB" id="440755at2759"/>
<keyword evidence="4 5" id="KW-0472">Membrane</keyword>
<keyword evidence="3 5" id="KW-1133">Transmembrane helix</keyword>
<name>A0A8T9C7Y8_9HELO</name>
<feature type="transmembrane region" description="Helical" evidence="5">
    <location>
        <begin position="159"/>
        <end position="179"/>
    </location>
</feature>
<evidence type="ECO:0000256" key="5">
    <source>
        <dbReference type="SAM" id="Phobius"/>
    </source>
</evidence>
<evidence type="ECO:0000256" key="2">
    <source>
        <dbReference type="ARBA" id="ARBA00022692"/>
    </source>
</evidence>
<keyword evidence="7" id="KW-1185">Reference proteome</keyword>
<feature type="transmembrane region" description="Helical" evidence="5">
    <location>
        <begin position="49"/>
        <end position="68"/>
    </location>
</feature>
<dbReference type="InterPro" id="IPR036259">
    <property type="entry name" value="MFS_trans_sf"/>
</dbReference>
<dbReference type="AlphaFoldDB" id="A0A8T9C7Y8"/>
<evidence type="ECO:0000256" key="1">
    <source>
        <dbReference type="ARBA" id="ARBA00004141"/>
    </source>
</evidence>